<dbReference type="PANTHER" id="PTHR37422">
    <property type="entry name" value="TEICHURONIC ACID BIOSYNTHESIS PROTEIN TUAE"/>
    <property type="match status" value="1"/>
</dbReference>
<evidence type="ECO:0000256" key="1">
    <source>
        <dbReference type="ARBA" id="ARBA00004141"/>
    </source>
</evidence>
<feature type="transmembrane region" description="Helical" evidence="5">
    <location>
        <begin position="97"/>
        <end position="116"/>
    </location>
</feature>
<comment type="caution">
    <text evidence="7">The sequence shown here is derived from an EMBL/GenBank/DDBJ whole genome shotgun (WGS) entry which is preliminary data.</text>
</comment>
<feature type="transmembrane region" description="Helical" evidence="5">
    <location>
        <begin position="36"/>
        <end position="53"/>
    </location>
</feature>
<keyword evidence="2 5" id="KW-0812">Transmembrane</keyword>
<keyword evidence="4 5" id="KW-0472">Membrane</keyword>
<feature type="transmembrane region" description="Helical" evidence="5">
    <location>
        <begin position="196"/>
        <end position="214"/>
    </location>
</feature>
<evidence type="ECO:0000259" key="6">
    <source>
        <dbReference type="Pfam" id="PF04932"/>
    </source>
</evidence>
<feature type="transmembrane region" description="Helical" evidence="5">
    <location>
        <begin position="165"/>
        <end position="184"/>
    </location>
</feature>
<reference evidence="7 8" key="1">
    <citation type="submission" date="2019-09" db="EMBL/GenBank/DDBJ databases">
        <title>Genome sequence of Adhaeribacter sp. M2.</title>
        <authorList>
            <person name="Srinivasan S."/>
        </authorList>
    </citation>
    <scope>NUCLEOTIDE SEQUENCE [LARGE SCALE GENOMIC DNA]</scope>
    <source>
        <strain evidence="7 8">M2</strain>
    </source>
</reference>
<dbReference type="Proteomes" id="UP000326570">
    <property type="component" value="Unassembled WGS sequence"/>
</dbReference>
<feature type="transmembrane region" description="Helical" evidence="5">
    <location>
        <begin position="12"/>
        <end position="30"/>
    </location>
</feature>
<dbReference type="AlphaFoldDB" id="A0A5N1J3C1"/>
<evidence type="ECO:0000313" key="8">
    <source>
        <dbReference type="Proteomes" id="UP000326570"/>
    </source>
</evidence>
<dbReference type="InterPro" id="IPR007016">
    <property type="entry name" value="O-antigen_ligase-rel_domated"/>
</dbReference>
<evidence type="ECO:0000313" key="7">
    <source>
        <dbReference type="EMBL" id="KAA9340595.1"/>
    </source>
</evidence>
<keyword evidence="8" id="KW-1185">Reference proteome</keyword>
<feature type="transmembrane region" description="Helical" evidence="5">
    <location>
        <begin position="243"/>
        <end position="261"/>
    </location>
</feature>
<dbReference type="PANTHER" id="PTHR37422:SF13">
    <property type="entry name" value="LIPOPOLYSACCHARIDE BIOSYNTHESIS PROTEIN PA4999-RELATED"/>
    <property type="match status" value="1"/>
</dbReference>
<dbReference type="RefSeq" id="WP_150902507.1">
    <property type="nucleotide sequence ID" value="NZ_VTWT01000002.1"/>
</dbReference>
<feature type="transmembrane region" description="Helical" evidence="5">
    <location>
        <begin position="343"/>
        <end position="364"/>
    </location>
</feature>
<gene>
    <name evidence="7" type="ORF">F0P94_03970</name>
</gene>
<protein>
    <submittedName>
        <fullName evidence="7">O-antigen ligase family protein</fullName>
    </submittedName>
</protein>
<dbReference type="GO" id="GO:0016020">
    <property type="term" value="C:membrane"/>
    <property type="evidence" value="ECO:0007669"/>
    <property type="project" value="UniProtKB-SubCell"/>
</dbReference>
<feature type="transmembrane region" description="Helical" evidence="5">
    <location>
        <begin position="376"/>
        <end position="392"/>
    </location>
</feature>
<dbReference type="EMBL" id="VTWT01000002">
    <property type="protein sequence ID" value="KAA9340595.1"/>
    <property type="molecule type" value="Genomic_DNA"/>
</dbReference>
<keyword evidence="7" id="KW-0436">Ligase</keyword>
<sequence length="431" mass="49980">MGKGYLLFNRWSFSEVAFFFCCLLIAGMFTTYFARLLSSIATVGLLLTALASWRFSAVKCDKRLFGCFAGFGLIYVLHLLGLLQPELIDRKFLYRDLSMKLPLVIFPLSFLLLPAISQRRLQVLYYFFLLCVFAGSLYSLGNYLVNFSEVNALYKHSKIMDTPTNHVRFSLMVAFAIVIGYRFYRQEFFFKYNWERLFILGITCWLYVFLHLLAVRSGLVAFYAVVGLGLLFDLIVRKKYKRVVLISAGLALGLMAAFYTLPTFYNRFYLTIEDMQRVSKAENAHNYSIAGRVYSYKVAMAVFQEHPVLGVGMGNLEPELDQKYSTLFPEIKERGHILPHNQFIFYLVVFGIVGTLLFMIGFYYPLLRFSPRFEPLFLIHYLIITFSFLFEATLETQVGLNYSLVFILLPLWYYKSGEPSTLSWKNDTFFA</sequence>
<feature type="transmembrane region" description="Helical" evidence="5">
    <location>
        <begin position="65"/>
        <end position="85"/>
    </location>
</feature>
<organism evidence="7 8">
    <name type="scientific">Adhaeribacter soli</name>
    <dbReference type="NCBI Taxonomy" id="2607655"/>
    <lineage>
        <taxon>Bacteria</taxon>
        <taxon>Pseudomonadati</taxon>
        <taxon>Bacteroidota</taxon>
        <taxon>Cytophagia</taxon>
        <taxon>Cytophagales</taxon>
        <taxon>Hymenobacteraceae</taxon>
        <taxon>Adhaeribacter</taxon>
    </lineage>
</organism>
<proteinExistence type="predicted"/>
<evidence type="ECO:0000256" key="3">
    <source>
        <dbReference type="ARBA" id="ARBA00022989"/>
    </source>
</evidence>
<dbReference type="GO" id="GO:0016874">
    <property type="term" value="F:ligase activity"/>
    <property type="evidence" value="ECO:0007669"/>
    <property type="project" value="UniProtKB-KW"/>
</dbReference>
<evidence type="ECO:0000256" key="4">
    <source>
        <dbReference type="ARBA" id="ARBA00023136"/>
    </source>
</evidence>
<feature type="transmembrane region" description="Helical" evidence="5">
    <location>
        <begin position="123"/>
        <end position="145"/>
    </location>
</feature>
<dbReference type="Pfam" id="PF04932">
    <property type="entry name" value="Wzy_C"/>
    <property type="match status" value="1"/>
</dbReference>
<comment type="subcellular location">
    <subcellularLocation>
        <location evidence="1">Membrane</location>
        <topology evidence="1">Multi-pass membrane protein</topology>
    </subcellularLocation>
</comment>
<accession>A0A5N1J3C1</accession>
<dbReference type="InterPro" id="IPR051533">
    <property type="entry name" value="WaaL-like"/>
</dbReference>
<name>A0A5N1J3C1_9BACT</name>
<feature type="domain" description="O-antigen ligase-related" evidence="6">
    <location>
        <begin position="207"/>
        <end position="359"/>
    </location>
</feature>
<keyword evidence="3 5" id="KW-1133">Transmembrane helix</keyword>
<evidence type="ECO:0000256" key="5">
    <source>
        <dbReference type="SAM" id="Phobius"/>
    </source>
</evidence>
<evidence type="ECO:0000256" key="2">
    <source>
        <dbReference type="ARBA" id="ARBA00022692"/>
    </source>
</evidence>
<feature type="transmembrane region" description="Helical" evidence="5">
    <location>
        <begin position="220"/>
        <end position="236"/>
    </location>
</feature>